<evidence type="ECO:0000313" key="1">
    <source>
        <dbReference type="EMBL" id="SQH73433.1"/>
    </source>
</evidence>
<dbReference type="KEGG" id="pcre:NCTC12858_01288"/>
<protein>
    <submittedName>
        <fullName evidence="1">Uncharacterized protein</fullName>
    </submittedName>
</protein>
<dbReference type="AlphaFoldDB" id="A0A2X4PNJ9"/>
<dbReference type="EMBL" id="LS483447">
    <property type="protein sequence ID" value="SQH73433.1"/>
    <property type="molecule type" value="Genomic_DNA"/>
</dbReference>
<sequence>MQEGIISRKKKEKSFPTMTEYNIPLKADNLYFRRVVLYGLHILQEISPKMQHPYATTAS</sequence>
<proteinExistence type="predicted"/>
<gene>
    <name evidence="1" type="ORF">NCTC12858_01288</name>
</gene>
<name>A0A2X4PNJ9_9PORP</name>
<reference evidence="1 2" key="1">
    <citation type="submission" date="2018-06" db="EMBL/GenBank/DDBJ databases">
        <authorList>
            <consortium name="Pathogen Informatics"/>
            <person name="Doyle S."/>
        </authorList>
    </citation>
    <scope>NUCLEOTIDE SEQUENCE [LARGE SCALE GENOMIC DNA]</scope>
    <source>
        <strain evidence="1 2">NCTC12858</strain>
    </source>
</reference>
<organism evidence="1 2">
    <name type="scientific">Porphyromonas crevioricanis</name>
    <dbReference type="NCBI Taxonomy" id="393921"/>
    <lineage>
        <taxon>Bacteria</taxon>
        <taxon>Pseudomonadati</taxon>
        <taxon>Bacteroidota</taxon>
        <taxon>Bacteroidia</taxon>
        <taxon>Bacteroidales</taxon>
        <taxon>Porphyromonadaceae</taxon>
        <taxon>Porphyromonas</taxon>
    </lineage>
</organism>
<accession>A0A2X4PNJ9</accession>
<dbReference type="Proteomes" id="UP000249300">
    <property type="component" value="Chromosome 1"/>
</dbReference>
<keyword evidence="2" id="KW-1185">Reference proteome</keyword>
<evidence type="ECO:0000313" key="2">
    <source>
        <dbReference type="Proteomes" id="UP000249300"/>
    </source>
</evidence>